<proteinExistence type="predicted"/>
<evidence type="ECO:0000313" key="1">
    <source>
        <dbReference type="EMBL" id="GHA42823.1"/>
    </source>
</evidence>
<protein>
    <recommendedName>
        <fullName evidence="3">Mevalonate kinase</fullName>
    </recommendedName>
</protein>
<reference evidence="1" key="2">
    <citation type="submission" date="2020-09" db="EMBL/GenBank/DDBJ databases">
        <authorList>
            <person name="Sun Q."/>
            <person name="Kim S."/>
        </authorList>
    </citation>
    <scope>NUCLEOTIDE SEQUENCE</scope>
    <source>
        <strain evidence="1">KCTC 12719</strain>
    </source>
</reference>
<comment type="caution">
    <text evidence="1">The sequence shown here is derived from an EMBL/GenBank/DDBJ whole genome shotgun (WGS) entry which is preliminary data.</text>
</comment>
<name>A0A918SHB3_9FLAO</name>
<dbReference type="AlphaFoldDB" id="A0A918SHB3"/>
<gene>
    <name evidence="1" type="ORF">GCM10007103_24960</name>
</gene>
<dbReference type="SUPFAM" id="SSF54211">
    <property type="entry name" value="Ribosomal protein S5 domain 2-like"/>
    <property type="match status" value="1"/>
</dbReference>
<dbReference type="EMBL" id="BMXB01000011">
    <property type="protein sequence ID" value="GHA42823.1"/>
    <property type="molecule type" value="Genomic_DNA"/>
</dbReference>
<dbReference type="Proteomes" id="UP000610456">
    <property type="component" value="Unassembled WGS sequence"/>
</dbReference>
<keyword evidence="2" id="KW-1185">Reference proteome</keyword>
<sequence>MKEFYSNGKLLLSGEYVVLDGATALAIPTSFGQSLRVEKITEPVLNWKSIDFKGNTWFEGDFRFEKGQIKATSNSGKNPEPISDKLQNILTEAHKLNPEILSESRGYKISSRLDFPQNWGLGSSSTLINNISQWFDIDPYQLLEKTFGGSGYDIASAQNEHAITYTLNNNKRQVLAAGFDPAFKNELFFVHLNRKQSSRESIAHYRNQPKEKLEEAVEKITSLTHQIIASENLPEFELFLEIHETVISQIIQTPKIKRQLFQDYPRAIKSLGGWGGDFILATGGEKEKEYFRSKGYETIVSYPEMVL</sequence>
<organism evidence="1 2">
    <name type="scientific">Salinimicrobium marinum</name>
    <dbReference type="NCBI Taxonomy" id="680283"/>
    <lineage>
        <taxon>Bacteria</taxon>
        <taxon>Pseudomonadati</taxon>
        <taxon>Bacteroidota</taxon>
        <taxon>Flavobacteriia</taxon>
        <taxon>Flavobacteriales</taxon>
        <taxon>Flavobacteriaceae</taxon>
        <taxon>Salinimicrobium</taxon>
    </lineage>
</organism>
<dbReference type="NCBIfam" id="NF040656">
    <property type="entry name" value="GHMP_GYDIA"/>
    <property type="match status" value="1"/>
</dbReference>
<evidence type="ECO:0008006" key="3">
    <source>
        <dbReference type="Google" id="ProtNLM"/>
    </source>
</evidence>
<dbReference type="Gene3D" id="3.30.230.10">
    <property type="match status" value="1"/>
</dbReference>
<dbReference type="RefSeq" id="WP_189605106.1">
    <property type="nucleotide sequence ID" value="NZ_BMXB01000011.1"/>
</dbReference>
<dbReference type="InterPro" id="IPR047765">
    <property type="entry name" value="GHMP_GYDIA-like"/>
</dbReference>
<dbReference type="InterPro" id="IPR014721">
    <property type="entry name" value="Ribsml_uS5_D2-typ_fold_subgr"/>
</dbReference>
<accession>A0A918SHB3</accession>
<evidence type="ECO:0000313" key="2">
    <source>
        <dbReference type="Proteomes" id="UP000610456"/>
    </source>
</evidence>
<dbReference type="InterPro" id="IPR020568">
    <property type="entry name" value="Ribosomal_Su5_D2-typ_SF"/>
</dbReference>
<reference evidence="1" key="1">
    <citation type="journal article" date="2014" name="Int. J. Syst. Evol. Microbiol.">
        <title>Complete genome sequence of Corynebacterium casei LMG S-19264T (=DSM 44701T), isolated from a smear-ripened cheese.</title>
        <authorList>
            <consortium name="US DOE Joint Genome Institute (JGI-PGF)"/>
            <person name="Walter F."/>
            <person name="Albersmeier A."/>
            <person name="Kalinowski J."/>
            <person name="Ruckert C."/>
        </authorList>
    </citation>
    <scope>NUCLEOTIDE SEQUENCE</scope>
    <source>
        <strain evidence="1">KCTC 12719</strain>
    </source>
</reference>